<keyword evidence="2" id="KW-1185">Reference proteome</keyword>
<dbReference type="GeneID" id="80891985"/>
<organism evidence="1 2">
    <name type="scientific">Akanthomyces muscarius</name>
    <name type="common">Entomopathogenic fungus</name>
    <name type="synonym">Lecanicillium muscarium</name>
    <dbReference type="NCBI Taxonomy" id="2231603"/>
    <lineage>
        <taxon>Eukaryota</taxon>
        <taxon>Fungi</taxon>
        <taxon>Dikarya</taxon>
        <taxon>Ascomycota</taxon>
        <taxon>Pezizomycotina</taxon>
        <taxon>Sordariomycetes</taxon>
        <taxon>Hypocreomycetidae</taxon>
        <taxon>Hypocreales</taxon>
        <taxon>Cordycipitaceae</taxon>
        <taxon>Akanthomyces</taxon>
    </lineage>
</organism>
<reference evidence="1" key="1">
    <citation type="journal article" date="2023" name="Access Microbiol">
        <title>De-novo genome assembly for Akanthomyces muscarius, a biocontrol agent of insect agricultural pests.</title>
        <authorList>
            <person name="Erdos Z."/>
            <person name="Studholme D.J."/>
            <person name="Raymond B."/>
            <person name="Sharma M."/>
        </authorList>
    </citation>
    <scope>NUCLEOTIDE SEQUENCE</scope>
    <source>
        <strain evidence="1">Ve6</strain>
    </source>
</reference>
<dbReference type="Proteomes" id="UP001144673">
    <property type="component" value="Chromosome 2"/>
</dbReference>
<comment type="caution">
    <text evidence="1">The sequence shown here is derived from an EMBL/GenBank/DDBJ whole genome shotgun (WGS) entry which is preliminary data.</text>
</comment>
<proteinExistence type="predicted"/>
<dbReference type="RefSeq" id="XP_056049665.1">
    <property type="nucleotide sequence ID" value="XM_056196102.1"/>
</dbReference>
<dbReference type="KEGG" id="amus:LMH87_004826"/>
<protein>
    <submittedName>
        <fullName evidence="1">Uncharacterized protein</fullName>
    </submittedName>
</protein>
<dbReference type="EMBL" id="JAJHUN010000011">
    <property type="protein sequence ID" value="KAJ4145995.1"/>
    <property type="molecule type" value="Genomic_DNA"/>
</dbReference>
<evidence type="ECO:0000313" key="2">
    <source>
        <dbReference type="Proteomes" id="UP001144673"/>
    </source>
</evidence>
<accession>A0A9W8UI89</accession>
<name>A0A9W8UI89_AKAMU</name>
<evidence type="ECO:0000313" key="1">
    <source>
        <dbReference type="EMBL" id="KAJ4145995.1"/>
    </source>
</evidence>
<gene>
    <name evidence="1" type="ORF">LMH87_004826</name>
</gene>
<sequence length="155" mass="17651">MTAVPICDDVIRRQILRQPWSTHLEARQIAEPLTYMLATRADVEVLAAAVKSALSRKAIAFRPYFFAAEETYFDWLWAGVQVRRVEAFRSILQSCILQSVGLWSACLRVNWSPNSMTTACRTSGNLESRAFQDNINQSTALRFQPSGRIARAYKY</sequence>
<dbReference type="AlphaFoldDB" id="A0A9W8UI89"/>